<dbReference type="GO" id="GO:0016614">
    <property type="term" value="F:oxidoreductase activity, acting on CH-OH group of donors"/>
    <property type="evidence" value="ECO:0007669"/>
    <property type="project" value="InterPro"/>
</dbReference>
<dbReference type="Proteomes" id="UP000800094">
    <property type="component" value="Unassembled WGS sequence"/>
</dbReference>
<proteinExistence type="inferred from homology"/>
<dbReference type="InterPro" id="IPR036188">
    <property type="entry name" value="FAD/NAD-bd_sf"/>
</dbReference>
<dbReference type="Gene3D" id="3.50.50.60">
    <property type="entry name" value="FAD/NAD(P)-binding domain"/>
    <property type="match status" value="1"/>
</dbReference>
<evidence type="ECO:0000256" key="3">
    <source>
        <dbReference type="PIRSR" id="PIRSR000137-2"/>
    </source>
</evidence>
<comment type="similarity">
    <text evidence="1">Belongs to the GMC oxidoreductase family.</text>
</comment>
<organism evidence="5 6">
    <name type="scientific">Trematosphaeria pertusa</name>
    <dbReference type="NCBI Taxonomy" id="390896"/>
    <lineage>
        <taxon>Eukaryota</taxon>
        <taxon>Fungi</taxon>
        <taxon>Dikarya</taxon>
        <taxon>Ascomycota</taxon>
        <taxon>Pezizomycotina</taxon>
        <taxon>Dothideomycetes</taxon>
        <taxon>Pleosporomycetidae</taxon>
        <taxon>Pleosporales</taxon>
        <taxon>Massarineae</taxon>
        <taxon>Trematosphaeriaceae</taxon>
        <taxon>Trematosphaeria</taxon>
    </lineage>
</organism>
<evidence type="ECO:0000256" key="2">
    <source>
        <dbReference type="PIRSR" id="PIRSR000137-1"/>
    </source>
</evidence>
<dbReference type="GeneID" id="54588250"/>
<gene>
    <name evidence="5" type="ORF">BU26DRAFT_594997</name>
</gene>
<dbReference type="InterPro" id="IPR007867">
    <property type="entry name" value="GMC_OxRtase_C"/>
</dbReference>
<feature type="domain" description="Glucose-methanol-choline oxidoreductase N-terminal" evidence="4">
    <location>
        <begin position="263"/>
        <end position="277"/>
    </location>
</feature>
<dbReference type="PANTHER" id="PTHR11552:SF123">
    <property type="entry name" value="GMC OXIDOREDUCTASE (AFU_ORTHOLOGUE AFUA_2G01770)-RELATED"/>
    <property type="match status" value="1"/>
</dbReference>
<dbReference type="InterPro" id="IPR000172">
    <property type="entry name" value="GMC_OxRdtase_N"/>
</dbReference>
<dbReference type="Gene3D" id="3.30.560.10">
    <property type="entry name" value="Glucose Oxidase, domain 3"/>
    <property type="match status" value="1"/>
</dbReference>
<keyword evidence="6" id="KW-1185">Reference proteome</keyword>
<evidence type="ECO:0000256" key="1">
    <source>
        <dbReference type="ARBA" id="ARBA00010790"/>
    </source>
</evidence>
<name>A0A6A6IH84_9PLEO</name>
<dbReference type="SUPFAM" id="SSF51905">
    <property type="entry name" value="FAD/NAD(P)-binding domain"/>
    <property type="match status" value="1"/>
</dbReference>
<feature type="binding site" evidence="3">
    <location>
        <position position="227"/>
    </location>
    <ligand>
        <name>FAD</name>
        <dbReference type="ChEBI" id="CHEBI:57692"/>
    </ligand>
</feature>
<dbReference type="PROSITE" id="PS51257">
    <property type="entry name" value="PROKAR_LIPOPROTEIN"/>
    <property type="match status" value="1"/>
</dbReference>
<comment type="cofactor">
    <cofactor evidence="3">
        <name>FAD</name>
        <dbReference type="ChEBI" id="CHEBI:57692"/>
    </cofactor>
</comment>
<dbReference type="PANTHER" id="PTHR11552">
    <property type="entry name" value="GLUCOSE-METHANOL-CHOLINE GMC OXIDOREDUCTASE"/>
    <property type="match status" value="1"/>
</dbReference>
<keyword evidence="3" id="KW-0274">FAD</keyword>
<feature type="active site" description="Proton donor" evidence="2">
    <location>
        <position position="497"/>
    </location>
</feature>
<evidence type="ECO:0000259" key="4">
    <source>
        <dbReference type="PROSITE" id="PS00624"/>
    </source>
</evidence>
<dbReference type="RefSeq" id="XP_033684246.1">
    <property type="nucleotide sequence ID" value="XM_033834920.1"/>
</dbReference>
<dbReference type="EMBL" id="ML987195">
    <property type="protein sequence ID" value="KAF2249242.1"/>
    <property type="molecule type" value="Genomic_DNA"/>
</dbReference>
<sequence>MSDSPTKDIIIIGGGLAGCVLASRLHEKHPTLRILLIEAGKDVADHPLTTTPLACFSCHYSELDWAYSTVAQPHLGNRACYAAAGKALSGGSATNYGTWTRGNAADYDLWATVVGDSRWNYEGWLPYFRKTETYHGQLGSADMSKHGHDGPVHNYSISASSASRKYPLRERVRDAWARVGVQEIADGNAGSPLGLAELVENWHAGRRQLASQIYPLTGIEVLTETLVTRVLVQERDGEPVATGVELANGTTITASKEVIVSAGAYRTPQVLMLSGIGPAQELEKHGIPVVSSSPAVGRNFHDHLAVCQWWKLRDPERDPSIGSPQWQDAGLFAGLPCDWVATQQTPLEKLQHALEKDGEESLNDHPLLSPRAAHIESLIVYAPAGAQIAGVAVPMDGSHIASAVLLMTPTSRGSITLADTDPATPPVIDANYYATAADRTMLREGIRTVVKVLRDTPEGREAVVSELLPPDGKELSSSSSDAEIDARVARVANTFYHPAGTAAMGSVVDAELRVKGVRGLRVVDASVFPVPITAHYQCAVYALAERAADFVGEALR</sequence>
<keyword evidence="3" id="KW-0285">Flavoprotein</keyword>
<dbReference type="OrthoDB" id="269227at2759"/>
<dbReference type="AlphaFoldDB" id="A0A6A6IH84"/>
<dbReference type="Pfam" id="PF05199">
    <property type="entry name" value="GMC_oxred_C"/>
    <property type="match status" value="1"/>
</dbReference>
<dbReference type="SUPFAM" id="SSF54373">
    <property type="entry name" value="FAD-linked reductases, C-terminal domain"/>
    <property type="match status" value="1"/>
</dbReference>
<dbReference type="InterPro" id="IPR012132">
    <property type="entry name" value="GMC_OxRdtase"/>
</dbReference>
<feature type="active site" description="Proton acceptor" evidence="2">
    <location>
        <position position="535"/>
    </location>
</feature>
<dbReference type="PIRSF" id="PIRSF000137">
    <property type="entry name" value="Alcohol_oxidase"/>
    <property type="match status" value="1"/>
</dbReference>
<protein>
    <submittedName>
        <fullName evidence="5">GMC oxidoreductase</fullName>
    </submittedName>
</protein>
<evidence type="ECO:0000313" key="5">
    <source>
        <dbReference type="EMBL" id="KAF2249242.1"/>
    </source>
</evidence>
<evidence type="ECO:0000313" key="6">
    <source>
        <dbReference type="Proteomes" id="UP000800094"/>
    </source>
</evidence>
<reference evidence="5" key="1">
    <citation type="journal article" date="2020" name="Stud. Mycol.">
        <title>101 Dothideomycetes genomes: a test case for predicting lifestyles and emergence of pathogens.</title>
        <authorList>
            <person name="Haridas S."/>
            <person name="Albert R."/>
            <person name="Binder M."/>
            <person name="Bloem J."/>
            <person name="Labutti K."/>
            <person name="Salamov A."/>
            <person name="Andreopoulos B."/>
            <person name="Baker S."/>
            <person name="Barry K."/>
            <person name="Bills G."/>
            <person name="Bluhm B."/>
            <person name="Cannon C."/>
            <person name="Castanera R."/>
            <person name="Culley D."/>
            <person name="Daum C."/>
            <person name="Ezra D."/>
            <person name="Gonzalez J."/>
            <person name="Henrissat B."/>
            <person name="Kuo A."/>
            <person name="Liang C."/>
            <person name="Lipzen A."/>
            <person name="Lutzoni F."/>
            <person name="Magnuson J."/>
            <person name="Mondo S."/>
            <person name="Nolan M."/>
            <person name="Ohm R."/>
            <person name="Pangilinan J."/>
            <person name="Park H.-J."/>
            <person name="Ramirez L."/>
            <person name="Alfaro M."/>
            <person name="Sun H."/>
            <person name="Tritt A."/>
            <person name="Yoshinaga Y."/>
            <person name="Zwiers L.-H."/>
            <person name="Turgeon B."/>
            <person name="Goodwin S."/>
            <person name="Spatafora J."/>
            <person name="Crous P."/>
            <person name="Grigoriev I."/>
        </authorList>
    </citation>
    <scope>NUCLEOTIDE SEQUENCE</scope>
    <source>
        <strain evidence="5">CBS 122368</strain>
    </source>
</reference>
<accession>A0A6A6IH84</accession>
<dbReference type="PROSITE" id="PS00624">
    <property type="entry name" value="GMC_OXRED_2"/>
    <property type="match status" value="1"/>
</dbReference>
<dbReference type="Pfam" id="PF00732">
    <property type="entry name" value="GMC_oxred_N"/>
    <property type="match status" value="1"/>
</dbReference>
<dbReference type="GO" id="GO:0050660">
    <property type="term" value="F:flavin adenine dinucleotide binding"/>
    <property type="evidence" value="ECO:0007669"/>
    <property type="project" value="InterPro"/>
</dbReference>